<evidence type="ECO:0008006" key="3">
    <source>
        <dbReference type="Google" id="ProtNLM"/>
    </source>
</evidence>
<keyword evidence="2" id="KW-1185">Reference proteome</keyword>
<accession>A0ABP9TWB3</accession>
<dbReference type="RefSeq" id="WP_412708719.1">
    <property type="nucleotide sequence ID" value="NZ_BAABMM010000051.1"/>
</dbReference>
<sequence>MINAPTIGFSFSEQGLKKFKENGGVIVATAVEFASRIAAPNLKLDTLKYLSYADQVIFLDENDKKQAIKYQQRHDKHNRALNNKLLESQIINVPSTVPVSDKRPEERGHDIISFGMIKAGKGFAHVRKLAELIKDSPDPLMKDKKILIAGTVQKDKISRDGKNYAHDGELYKLMKDIYPAKSDELHNKNPKELKKLYEKYQQQNIKPALPIELHLDVPKQKLPELFDKCTYSFLPAYRGATLRNSSISSSLANKFITYSHINDQITPTNLKPGGEYSTSMVLQSNDDYNKYAENVFINISSRKHNPKLNKKNLDRNRASEF</sequence>
<gene>
    <name evidence="1" type="ORF">KNCP2_14130</name>
</gene>
<proteinExistence type="predicted"/>
<protein>
    <recommendedName>
        <fullName evidence="3">Toprim domain-containing protein</fullName>
    </recommendedName>
</protein>
<evidence type="ECO:0000313" key="1">
    <source>
        <dbReference type="EMBL" id="GAA5253123.1"/>
    </source>
</evidence>
<organism evidence="1 2">
    <name type="scientific">Candidatus Rickettsia kedanie</name>
    <dbReference type="NCBI Taxonomy" id="3115352"/>
    <lineage>
        <taxon>Bacteria</taxon>
        <taxon>Pseudomonadati</taxon>
        <taxon>Pseudomonadota</taxon>
        <taxon>Alphaproteobacteria</taxon>
        <taxon>Rickettsiales</taxon>
        <taxon>Rickettsiaceae</taxon>
        <taxon>Rickettsieae</taxon>
        <taxon>Rickettsia</taxon>
        <taxon>spotted fever group</taxon>
    </lineage>
</organism>
<evidence type="ECO:0000313" key="2">
    <source>
        <dbReference type="Proteomes" id="UP001628124"/>
    </source>
</evidence>
<dbReference type="EMBL" id="BAABMM010000051">
    <property type="protein sequence ID" value="GAA5253123.1"/>
    <property type="molecule type" value="Genomic_DNA"/>
</dbReference>
<reference evidence="1 2" key="1">
    <citation type="journal article" date="2024" name="Microbiol. Immunol.">
        <title>Discovery of a novel spotted fever group Rickettsia, 'Candidatus Rickettsia kedanie,' in unfed larval chigger mites, Leptotrombidium scutellare.</title>
        <authorList>
            <person name="Ogawa M."/>
            <person name="Matsutani M."/>
            <person name="Katayama T."/>
            <person name="Takada N."/>
            <person name="Noda S."/>
            <person name="Takahashi M."/>
            <person name="Kageyama D."/>
            <person name="Hanaoka N."/>
            <person name="Ebihara H."/>
        </authorList>
    </citation>
    <scope>NUCLEOTIDE SEQUENCE [LARGE SCALE GENOMIC DNA]</scope>
    <source>
        <strain evidence="1 2">KNCP2-13</strain>
    </source>
</reference>
<name>A0ABP9TWB3_9RICK</name>
<dbReference type="Proteomes" id="UP001628124">
    <property type="component" value="Unassembled WGS sequence"/>
</dbReference>
<comment type="caution">
    <text evidence="1">The sequence shown here is derived from an EMBL/GenBank/DDBJ whole genome shotgun (WGS) entry which is preliminary data.</text>
</comment>